<proteinExistence type="inferred from homology"/>
<dbReference type="AlphaFoldDB" id="A0A8J5FBF7"/>
<dbReference type="GO" id="GO:0006361">
    <property type="term" value="P:transcription initiation at RNA polymerase I promoter"/>
    <property type="evidence" value="ECO:0007669"/>
    <property type="project" value="InterPro"/>
</dbReference>
<dbReference type="EMBL" id="JACMSC010000016">
    <property type="protein sequence ID" value="KAG6482948.1"/>
    <property type="molecule type" value="Genomic_DNA"/>
</dbReference>
<dbReference type="InterPro" id="IPR007991">
    <property type="entry name" value="RNA_pol_I_trans_ini_fac_RRN3"/>
</dbReference>
<evidence type="ECO:0000256" key="1">
    <source>
        <dbReference type="ARBA" id="ARBA00010098"/>
    </source>
</evidence>
<dbReference type="PANTHER" id="PTHR12790:SF0">
    <property type="entry name" value="RNA POLYMERASE I-SPECIFIC TRANSCRIPTION INITIATION FACTOR RRN3-RELATED"/>
    <property type="match status" value="1"/>
</dbReference>
<evidence type="ECO:0000313" key="3">
    <source>
        <dbReference type="EMBL" id="KAG6482948.1"/>
    </source>
</evidence>
<name>A0A8J5FBF7_ZINOF</name>
<dbReference type="Pfam" id="PF05327">
    <property type="entry name" value="RRN3"/>
    <property type="match status" value="1"/>
</dbReference>
<dbReference type="GO" id="GO:0001042">
    <property type="term" value="F:RNA polymerase I core binding"/>
    <property type="evidence" value="ECO:0007669"/>
    <property type="project" value="TreeGrafter"/>
</dbReference>
<dbReference type="Proteomes" id="UP000734854">
    <property type="component" value="Unassembled WGS sequence"/>
</dbReference>
<comment type="caution">
    <text evidence="3">The sequence shown here is derived from an EMBL/GenBank/DDBJ whole genome shotgun (WGS) entry which is preliminary data.</text>
</comment>
<dbReference type="GO" id="GO:0005634">
    <property type="term" value="C:nucleus"/>
    <property type="evidence" value="ECO:0007669"/>
    <property type="project" value="TreeGrafter"/>
</dbReference>
<protein>
    <recommendedName>
        <fullName evidence="5">RNA polymerase I-specific transcription initiation factor RRN3</fullName>
    </recommendedName>
</protein>
<dbReference type="GO" id="GO:0001181">
    <property type="term" value="F:RNA polymerase I general transcription initiation factor activity"/>
    <property type="evidence" value="ECO:0007669"/>
    <property type="project" value="InterPro"/>
</dbReference>
<evidence type="ECO:0000256" key="2">
    <source>
        <dbReference type="SAM" id="MobiDB-lite"/>
    </source>
</evidence>
<gene>
    <name evidence="3" type="ORF">ZIOFF_059587</name>
</gene>
<dbReference type="PANTHER" id="PTHR12790">
    <property type="entry name" value="TRANSCRIPTION INITIATION FACTOR IA RRN3"/>
    <property type="match status" value="1"/>
</dbReference>
<evidence type="ECO:0000313" key="4">
    <source>
        <dbReference type="Proteomes" id="UP000734854"/>
    </source>
</evidence>
<reference evidence="3 4" key="1">
    <citation type="submission" date="2020-08" db="EMBL/GenBank/DDBJ databases">
        <title>Plant Genome Project.</title>
        <authorList>
            <person name="Zhang R.-G."/>
        </authorList>
    </citation>
    <scope>NUCLEOTIDE SEQUENCE [LARGE SCALE GENOMIC DNA]</scope>
    <source>
        <tissue evidence="3">Rhizome</tissue>
    </source>
</reference>
<accession>A0A8J5FBF7</accession>
<feature type="region of interest" description="Disordered" evidence="2">
    <location>
        <begin position="619"/>
        <end position="653"/>
    </location>
</feature>
<comment type="similarity">
    <text evidence="1">Belongs to the RRN3 family.</text>
</comment>
<evidence type="ECO:0008006" key="5">
    <source>
        <dbReference type="Google" id="ProtNLM"/>
    </source>
</evidence>
<organism evidence="3 4">
    <name type="scientific">Zingiber officinale</name>
    <name type="common">Ginger</name>
    <name type="synonym">Amomum zingiber</name>
    <dbReference type="NCBI Taxonomy" id="94328"/>
    <lineage>
        <taxon>Eukaryota</taxon>
        <taxon>Viridiplantae</taxon>
        <taxon>Streptophyta</taxon>
        <taxon>Embryophyta</taxon>
        <taxon>Tracheophyta</taxon>
        <taxon>Spermatophyta</taxon>
        <taxon>Magnoliopsida</taxon>
        <taxon>Liliopsida</taxon>
        <taxon>Zingiberales</taxon>
        <taxon>Zingiberaceae</taxon>
        <taxon>Zingiber</taxon>
    </lineage>
</organism>
<sequence>MGVEPQGNGFSVDGAEEGFISDSEAFASVINVLDGVRMAPSLVAQVDKEQYYYLVSVVNPGRKIGPVDEALTVTALKALTRAVFKIDIMYHGALLNNIFLTSIWDYDLETRNAFLELITTMATLPDKFLENCLHVLLCNFRPPNWLKAPFCHSKRWLMRKKEVHSELHLALHCITTLVPLAPVRLKCLIEKLMSRVTEDKYIMVTYVEGLLGLEKNEIGKFLGSTVMAKVVDLLTDLDVNIPWEDILQEEQNKSVFVIELGDSNQDDEHSSIKQNGVLKCNVFADKLDGLMVVVCDHLKSCADTGCLLEGFDRLSEIFRRAVLKLHKSKFTQFLIFYACSLDPDTCGLKFAILLTDIFVSKDEDPDSRHPSSSLLEFDRMKAVAYLASYLSRAKFISSSLVTSILQRLVDWCFEYCQLQESREKMISPQADRIFYSGCQAVMYILCFRLRSISDVPHLKQLLFHLPLDSILCHPTLDPLKVCLPLIVQEFLRQASAARLFKKPMPYFYDDSFESEFSKAFGGIERLDMFFPFDPYLLKESDRFMRPNFEFWDNVRTTYSNFDGDEVDDELEDLDVPNFPDDAGGYEVHNDIDFDNEDDIELPMSKMSITPKPSFLHPIATNFSQPSLMPARIRPSQSPPSPRQGILSRREWRG</sequence>
<keyword evidence="4" id="KW-1185">Reference proteome</keyword>